<name>A0ABC8UHB7_9AQUA</name>
<dbReference type="Gene3D" id="3.30.70.330">
    <property type="match status" value="1"/>
</dbReference>
<dbReference type="InterPro" id="IPR056276">
    <property type="entry name" value="AtC3H46-like_PABC-like"/>
</dbReference>
<dbReference type="SMART" id="SM00360">
    <property type="entry name" value="RRM"/>
    <property type="match status" value="1"/>
</dbReference>
<sequence length="584" mass="66295">MDFSESTKIVYNRIQKLEPENVPKIIGYLLLQDHGEREMIRLAFSPDNVIQSVINQAKTKLGLASKQAFSAQVLPLQVNPAPVSDRPLHFTPFSPASSRPFSSPATFRATQSHWDPQVHSDQHTIHNLDYVPVAYSDAVADDYCLQNQLQFLSLEDQLEPVNAFGSDFSGNYYYQEPTLTLGPRVNRRSPSLPEFPVKVCHYFSKGFCKHGSNCRYSHGHPMPESFSQIFNLSSNEIVNDDYVFSPGSVEKLEMELTELLKTRRGYPVSIASLPMLYYEKYGKTLQAEGYLTESQRHGKVGYSLTKLLARLKNSIRLLDRPHGQHSVILVDDIPKYMEYNGERNDHGPIAAGSRQIYLTFPADSTFTEQDVSNYFSKFGPVQDVRIPCQQKRMFGFVTFVFAETVKQILTKGNPHFVCGARVLVKPYREKSKLVDRKYPEKMHLPLYSGSDFLDPESELPPIPRVCDSSRLLRKQFMEEHEQALELERRHLLGLQLATKLLNHQPYLGYTMDELKLCEAHAEQSQFPSAARFNYLLDVLNNGSTSEDTVRHINTTYNDQESNQGLNLPDSPFASSIGCGISTVT</sequence>
<dbReference type="PANTHER" id="PTHR24009:SF0">
    <property type="entry name" value="ZINC FINGER CCCH DOMAIN-CONTAINING PROTEIN 18"/>
    <property type="match status" value="1"/>
</dbReference>
<dbReference type="PANTHER" id="PTHR24009">
    <property type="entry name" value="RNA-BINDING (RRM/RBD/RNP MOTIFS)"/>
    <property type="match status" value="1"/>
</dbReference>
<evidence type="ECO:0000259" key="9">
    <source>
        <dbReference type="PROSITE" id="PS50103"/>
    </source>
</evidence>
<evidence type="ECO:0000256" key="3">
    <source>
        <dbReference type="ARBA" id="ARBA00022833"/>
    </source>
</evidence>
<evidence type="ECO:0000256" key="7">
    <source>
        <dbReference type="PROSITE-ProRule" id="PRU00723"/>
    </source>
</evidence>
<dbReference type="Proteomes" id="UP001642360">
    <property type="component" value="Unassembled WGS sequence"/>
</dbReference>
<keyword evidence="4 6" id="KW-0694">RNA-binding</keyword>
<dbReference type="SUPFAM" id="SSF90229">
    <property type="entry name" value="CCCH zinc finger"/>
    <property type="match status" value="1"/>
</dbReference>
<feature type="domain" description="RRM" evidence="8">
    <location>
        <begin position="354"/>
        <end position="429"/>
    </location>
</feature>
<dbReference type="InterPro" id="IPR036855">
    <property type="entry name" value="Znf_CCCH_sf"/>
</dbReference>
<evidence type="ECO:0000256" key="2">
    <source>
        <dbReference type="ARBA" id="ARBA00022771"/>
    </source>
</evidence>
<evidence type="ECO:0000256" key="6">
    <source>
        <dbReference type="PROSITE-ProRule" id="PRU00176"/>
    </source>
</evidence>
<dbReference type="PROSITE" id="PS50103">
    <property type="entry name" value="ZF_C3H1"/>
    <property type="match status" value="1"/>
</dbReference>
<keyword evidence="1 7" id="KW-0479">Metal-binding</keyword>
<feature type="domain" description="C3H1-type" evidence="9">
    <location>
        <begin position="194"/>
        <end position="221"/>
    </location>
</feature>
<dbReference type="InterPro" id="IPR012677">
    <property type="entry name" value="Nucleotide-bd_a/b_plait_sf"/>
</dbReference>
<keyword evidence="3 7" id="KW-0862">Zinc</keyword>
<dbReference type="GO" id="GO:0003723">
    <property type="term" value="F:RNA binding"/>
    <property type="evidence" value="ECO:0007669"/>
    <property type="project" value="UniProtKB-UniRule"/>
</dbReference>
<dbReference type="Gene3D" id="4.10.1000.10">
    <property type="entry name" value="Zinc finger, CCCH-type"/>
    <property type="match status" value="1"/>
</dbReference>
<dbReference type="AlphaFoldDB" id="A0ABC8UHB7"/>
<dbReference type="InterPro" id="IPR034365">
    <property type="entry name" value="AtC3H46-like_RRM"/>
</dbReference>
<feature type="domain" description="HTH OST-type" evidence="10">
    <location>
        <begin position="248"/>
        <end position="331"/>
    </location>
</feature>
<dbReference type="CDD" id="cd12458">
    <property type="entry name" value="RRM_AtC3H46_like"/>
    <property type="match status" value="1"/>
</dbReference>
<dbReference type="GO" id="GO:0003677">
    <property type="term" value="F:DNA binding"/>
    <property type="evidence" value="ECO:0007669"/>
    <property type="project" value="UniProtKB-KW"/>
</dbReference>
<dbReference type="FunFam" id="3.30.70.330:FF:000678">
    <property type="entry name" value="zinc finger CCCH domain-containing protein 53-like isoform X2"/>
    <property type="match status" value="1"/>
</dbReference>
<dbReference type="InterPro" id="IPR000571">
    <property type="entry name" value="Znf_CCCH"/>
</dbReference>
<dbReference type="InterPro" id="IPR035979">
    <property type="entry name" value="RBD_domain_sf"/>
</dbReference>
<evidence type="ECO:0008006" key="13">
    <source>
        <dbReference type="Google" id="ProtNLM"/>
    </source>
</evidence>
<dbReference type="Pfam" id="PF00642">
    <property type="entry name" value="zf-CCCH"/>
    <property type="match status" value="1"/>
</dbReference>
<evidence type="ECO:0000259" key="10">
    <source>
        <dbReference type="PROSITE" id="PS51644"/>
    </source>
</evidence>
<keyword evidence="5" id="KW-0238">DNA-binding</keyword>
<organism evidence="11 12">
    <name type="scientific">Ilex paraguariensis</name>
    <name type="common">yerba mate</name>
    <dbReference type="NCBI Taxonomy" id="185542"/>
    <lineage>
        <taxon>Eukaryota</taxon>
        <taxon>Viridiplantae</taxon>
        <taxon>Streptophyta</taxon>
        <taxon>Embryophyta</taxon>
        <taxon>Tracheophyta</taxon>
        <taxon>Spermatophyta</taxon>
        <taxon>Magnoliopsida</taxon>
        <taxon>eudicotyledons</taxon>
        <taxon>Gunneridae</taxon>
        <taxon>Pentapetalae</taxon>
        <taxon>asterids</taxon>
        <taxon>campanulids</taxon>
        <taxon>Aquifoliales</taxon>
        <taxon>Aquifoliaceae</taxon>
        <taxon>Ilex</taxon>
    </lineage>
</organism>
<keyword evidence="2 7" id="KW-0863">Zinc-finger</keyword>
<accession>A0ABC8UHB7</accession>
<gene>
    <name evidence="11" type="ORF">ILEXP_LOCUS50407</name>
</gene>
<evidence type="ECO:0000256" key="5">
    <source>
        <dbReference type="ARBA" id="ARBA00023125"/>
    </source>
</evidence>
<feature type="zinc finger region" description="C3H1-type" evidence="7">
    <location>
        <begin position="194"/>
        <end position="221"/>
    </location>
</feature>
<evidence type="ECO:0000256" key="4">
    <source>
        <dbReference type="ARBA" id="ARBA00022884"/>
    </source>
</evidence>
<proteinExistence type="predicted"/>
<dbReference type="Pfam" id="PF23182">
    <property type="entry name" value="PABC_AtC3H46"/>
    <property type="match status" value="1"/>
</dbReference>
<dbReference type="GO" id="GO:0008270">
    <property type="term" value="F:zinc ion binding"/>
    <property type="evidence" value="ECO:0007669"/>
    <property type="project" value="UniProtKB-KW"/>
</dbReference>
<dbReference type="InterPro" id="IPR000504">
    <property type="entry name" value="RRM_dom"/>
</dbReference>
<comment type="caution">
    <text evidence="11">The sequence shown here is derived from an EMBL/GenBank/DDBJ whole genome shotgun (WGS) entry which is preliminary data.</text>
</comment>
<dbReference type="InterPro" id="IPR025605">
    <property type="entry name" value="OST-HTH/LOTUS_dom"/>
</dbReference>
<evidence type="ECO:0000313" key="12">
    <source>
        <dbReference type="Proteomes" id="UP001642360"/>
    </source>
</evidence>
<dbReference type="SUPFAM" id="SSF54928">
    <property type="entry name" value="RNA-binding domain, RBD"/>
    <property type="match status" value="1"/>
</dbReference>
<protein>
    <recommendedName>
        <fullName evidence="13">Zinc finger CCCH domain-containing protein 18-like</fullName>
    </recommendedName>
</protein>
<reference evidence="11 12" key="1">
    <citation type="submission" date="2024-02" db="EMBL/GenBank/DDBJ databases">
        <authorList>
            <person name="Vignale AGUSTIN F."/>
            <person name="Sosa J E."/>
            <person name="Modenutti C."/>
        </authorList>
    </citation>
    <scope>NUCLEOTIDE SEQUENCE [LARGE SCALE GENOMIC DNA]</scope>
</reference>
<dbReference type="Pfam" id="PF00076">
    <property type="entry name" value="RRM_1"/>
    <property type="match status" value="1"/>
</dbReference>
<evidence type="ECO:0000313" key="11">
    <source>
        <dbReference type="EMBL" id="CAK9180416.1"/>
    </source>
</evidence>
<dbReference type="SMART" id="SM00356">
    <property type="entry name" value="ZnF_C3H1"/>
    <property type="match status" value="1"/>
</dbReference>
<evidence type="ECO:0000259" key="8">
    <source>
        <dbReference type="PROSITE" id="PS50102"/>
    </source>
</evidence>
<dbReference type="PROSITE" id="PS51644">
    <property type="entry name" value="HTH_OST"/>
    <property type="match status" value="1"/>
</dbReference>
<keyword evidence="12" id="KW-1185">Reference proteome</keyword>
<dbReference type="EMBL" id="CAUOFW020007724">
    <property type="protein sequence ID" value="CAK9180416.1"/>
    <property type="molecule type" value="Genomic_DNA"/>
</dbReference>
<dbReference type="PROSITE" id="PS50102">
    <property type="entry name" value="RRM"/>
    <property type="match status" value="1"/>
</dbReference>
<evidence type="ECO:0000256" key="1">
    <source>
        <dbReference type="ARBA" id="ARBA00022723"/>
    </source>
</evidence>